<dbReference type="GO" id="GO:0000160">
    <property type="term" value="P:phosphorelay signal transduction system"/>
    <property type="evidence" value="ECO:0007669"/>
    <property type="project" value="InterPro"/>
</dbReference>
<keyword evidence="2" id="KW-0805">Transcription regulation</keyword>
<dbReference type="PANTHER" id="PTHR43214">
    <property type="entry name" value="TWO-COMPONENT RESPONSE REGULATOR"/>
    <property type="match status" value="1"/>
</dbReference>
<evidence type="ECO:0000313" key="8">
    <source>
        <dbReference type="EMBL" id="RNM13143.1"/>
    </source>
</evidence>
<accession>A0A3N0GKY6</accession>
<dbReference type="InterPro" id="IPR058245">
    <property type="entry name" value="NreC/VraR/RcsB-like_REC"/>
</dbReference>
<evidence type="ECO:0000256" key="2">
    <source>
        <dbReference type="ARBA" id="ARBA00023015"/>
    </source>
</evidence>
<keyword evidence="3 8" id="KW-0238">DNA-binding</keyword>
<dbReference type="AlphaFoldDB" id="A0A3N0GKY6"/>
<dbReference type="RefSeq" id="WP_123224118.1">
    <property type="nucleotide sequence ID" value="NZ_RJSF01000043.1"/>
</dbReference>
<proteinExistence type="predicted"/>
<dbReference type="GO" id="GO:0006355">
    <property type="term" value="P:regulation of DNA-templated transcription"/>
    <property type="evidence" value="ECO:0007669"/>
    <property type="project" value="InterPro"/>
</dbReference>
<dbReference type="Pfam" id="PF00072">
    <property type="entry name" value="Response_reg"/>
    <property type="match status" value="1"/>
</dbReference>
<protein>
    <submittedName>
        <fullName evidence="8">DNA-binding response regulator</fullName>
    </submittedName>
</protein>
<dbReference type="Pfam" id="PF00196">
    <property type="entry name" value="GerE"/>
    <property type="match status" value="1"/>
</dbReference>
<dbReference type="InterPro" id="IPR016032">
    <property type="entry name" value="Sig_transdc_resp-reg_C-effctor"/>
</dbReference>
<feature type="domain" description="HTH luxR-type" evidence="6">
    <location>
        <begin position="145"/>
        <end position="210"/>
    </location>
</feature>
<comment type="caution">
    <text evidence="8">The sequence shown here is derived from an EMBL/GenBank/DDBJ whole genome shotgun (WGS) entry which is preliminary data.</text>
</comment>
<evidence type="ECO:0000256" key="3">
    <source>
        <dbReference type="ARBA" id="ARBA00023125"/>
    </source>
</evidence>
<dbReference type="GO" id="GO:0003677">
    <property type="term" value="F:DNA binding"/>
    <property type="evidence" value="ECO:0007669"/>
    <property type="project" value="UniProtKB-KW"/>
</dbReference>
<name>A0A3N0GKY6_9ACTN</name>
<evidence type="ECO:0000259" key="7">
    <source>
        <dbReference type="PROSITE" id="PS50110"/>
    </source>
</evidence>
<dbReference type="PROSITE" id="PS00622">
    <property type="entry name" value="HTH_LUXR_1"/>
    <property type="match status" value="1"/>
</dbReference>
<feature type="modified residue" description="4-aspartylphosphate" evidence="5">
    <location>
        <position position="56"/>
    </location>
</feature>
<keyword evidence="9" id="KW-1185">Reference proteome</keyword>
<dbReference type="InterPro" id="IPR000792">
    <property type="entry name" value="Tscrpt_reg_LuxR_C"/>
</dbReference>
<dbReference type="InterPro" id="IPR001789">
    <property type="entry name" value="Sig_transdc_resp-reg_receiver"/>
</dbReference>
<organism evidence="8 9">
    <name type="scientific">Nocardioides pocheonensis</name>
    <dbReference type="NCBI Taxonomy" id="661485"/>
    <lineage>
        <taxon>Bacteria</taxon>
        <taxon>Bacillati</taxon>
        <taxon>Actinomycetota</taxon>
        <taxon>Actinomycetes</taxon>
        <taxon>Propionibacteriales</taxon>
        <taxon>Nocardioidaceae</taxon>
        <taxon>Nocardioides</taxon>
    </lineage>
</organism>
<reference evidence="8 9" key="1">
    <citation type="submission" date="2018-11" db="EMBL/GenBank/DDBJ databases">
        <authorList>
            <person name="Li F."/>
        </authorList>
    </citation>
    <scope>NUCLEOTIDE SEQUENCE [LARGE SCALE GENOMIC DNA]</scope>
    <source>
        <strain evidence="8 9">Gsoil 818</strain>
    </source>
</reference>
<evidence type="ECO:0000259" key="6">
    <source>
        <dbReference type="PROSITE" id="PS50043"/>
    </source>
</evidence>
<dbReference type="SMART" id="SM00448">
    <property type="entry name" value="REC"/>
    <property type="match status" value="1"/>
</dbReference>
<dbReference type="SUPFAM" id="SSF52172">
    <property type="entry name" value="CheY-like"/>
    <property type="match status" value="1"/>
</dbReference>
<dbReference type="OrthoDB" id="9808843at2"/>
<dbReference type="Proteomes" id="UP000279994">
    <property type="component" value="Unassembled WGS sequence"/>
</dbReference>
<feature type="domain" description="Response regulatory" evidence="7">
    <location>
        <begin position="5"/>
        <end position="121"/>
    </location>
</feature>
<keyword evidence="1 5" id="KW-0597">Phosphoprotein</keyword>
<dbReference type="InterPro" id="IPR011006">
    <property type="entry name" value="CheY-like_superfamily"/>
</dbReference>
<evidence type="ECO:0000256" key="1">
    <source>
        <dbReference type="ARBA" id="ARBA00022553"/>
    </source>
</evidence>
<dbReference type="PRINTS" id="PR00038">
    <property type="entry name" value="HTHLUXR"/>
</dbReference>
<evidence type="ECO:0000256" key="4">
    <source>
        <dbReference type="ARBA" id="ARBA00023163"/>
    </source>
</evidence>
<gene>
    <name evidence="8" type="ORF">EFL26_17125</name>
</gene>
<dbReference type="EMBL" id="RJSF01000043">
    <property type="protein sequence ID" value="RNM13143.1"/>
    <property type="molecule type" value="Genomic_DNA"/>
</dbReference>
<dbReference type="PROSITE" id="PS50043">
    <property type="entry name" value="HTH_LUXR_2"/>
    <property type="match status" value="1"/>
</dbReference>
<sequence length="210" mass="22898">MSTLRVFLLDDHDIVRKGVRALLESEGDIEIVGEASTIADARRLVPELLPRVVVMDTQLPDGSGIDLCRDLRRLSPESRAMVLTSDDTEESIVAAMHAGAVGYVLKQVEAGSLLSAVRTIASGHSLIDPVLARRMINWMEQTSDSPAELAGLTDQQLRILSLLAEGLTNKEIGSRLYLAEKTVKNHVTRILAKLGVQRRTQAALLASRLL</sequence>
<dbReference type="CDD" id="cd06170">
    <property type="entry name" value="LuxR_C_like"/>
    <property type="match status" value="1"/>
</dbReference>
<evidence type="ECO:0000256" key="5">
    <source>
        <dbReference type="PROSITE-ProRule" id="PRU00169"/>
    </source>
</evidence>
<dbReference type="PROSITE" id="PS50110">
    <property type="entry name" value="RESPONSE_REGULATORY"/>
    <property type="match status" value="1"/>
</dbReference>
<dbReference type="CDD" id="cd17535">
    <property type="entry name" value="REC_NarL-like"/>
    <property type="match status" value="1"/>
</dbReference>
<evidence type="ECO:0000313" key="9">
    <source>
        <dbReference type="Proteomes" id="UP000279994"/>
    </source>
</evidence>
<dbReference type="SUPFAM" id="SSF46894">
    <property type="entry name" value="C-terminal effector domain of the bipartite response regulators"/>
    <property type="match status" value="1"/>
</dbReference>
<dbReference type="SMART" id="SM00421">
    <property type="entry name" value="HTH_LUXR"/>
    <property type="match status" value="1"/>
</dbReference>
<keyword evidence="4" id="KW-0804">Transcription</keyword>
<dbReference type="PANTHER" id="PTHR43214:SF24">
    <property type="entry name" value="TRANSCRIPTIONAL REGULATORY PROTEIN NARL-RELATED"/>
    <property type="match status" value="1"/>
</dbReference>
<dbReference type="InterPro" id="IPR039420">
    <property type="entry name" value="WalR-like"/>
</dbReference>
<dbReference type="Gene3D" id="3.40.50.2300">
    <property type="match status" value="1"/>
</dbReference>